<evidence type="ECO:0000313" key="2">
    <source>
        <dbReference type="Proteomes" id="UP001592581"/>
    </source>
</evidence>
<dbReference type="EMBL" id="JBEUKS010000002">
    <property type="protein sequence ID" value="MFC1438341.1"/>
    <property type="molecule type" value="Genomic_DNA"/>
</dbReference>
<dbReference type="InterPro" id="IPR046288">
    <property type="entry name" value="DUF6325"/>
</dbReference>
<sequence>MPVGPVEFLVLAFPGETIGADVIAPLTALRDSGGVRVIDTMVVTKAADGSVASAELVDLEHLRGLVDPAGNEVNLMGEEDAAEAAELLQPGSSALLVLVEHLWATAAAEAFRRAGGHVAASVRIPPEFVSEAHRALATAQ</sequence>
<gene>
    <name evidence="1" type="ORF">ABUW04_08730</name>
</gene>
<evidence type="ECO:0000313" key="1">
    <source>
        <dbReference type="EMBL" id="MFC1438341.1"/>
    </source>
</evidence>
<accession>A0ABV6XJ95</accession>
<reference evidence="1 2" key="1">
    <citation type="submission" date="2024-06" db="EMBL/GenBank/DDBJ databases">
        <authorList>
            <person name="Lee S.D."/>
        </authorList>
    </citation>
    <scope>NUCLEOTIDE SEQUENCE [LARGE SCALE GENOMIC DNA]</scope>
    <source>
        <strain evidence="1 2">N1-10</strain>
    </source>
</reference>
<dbReference type="Pfam" id="PF19850">
    <property type="entry name" value="DUF6325"/>
    <property type="match status" value="1"/>
</dbReference>
<comment type="caution">
    <text evidence="1">The sequence shown here is derived from an EMBL/GenBank/DDBJ whole genome shotgun (WGS) entry which is preliminary data.</text>
</comment>
<organism evidence="1 2">
    <name type="scientific">Streptacidiphilus jeojiensis</name>
    <dbReference type="NCBI Taxonomy" id="3229225"/>
    <lineage>
        <taxon>Bacteria</taxon>
        <taxon>Bacillati</taxon>
        <taxon>Actinomycetota</taxon>
        <taxon>Actinomycetes</taxon>
        <taxon>Kitasatosporales</taxon>
        <taxon>Streptomycetaceae</taxon>
        <taxon>Streptacidiphilus</taxon>
    </lineage>
</organism>
<protein>
    <submittedName>
        <fullName evidence="1">DUF6325 family protein</fullName>
    </submittedName>
</protein>
<proteinExistence type="predicted"/>
<keyword evidence="2" id="KW-1185">Reference proteome</keyword>
<name>A0ABV6XJ95_9ACTN</name>
<dbReference type="Proteomes" id="UP001592581">
    <property type="component" value="Unassembled WGS sequence"/>
</dbReference>